<keyword evidence="3" id="KW-1185">Reference proteome</keyword>
<evidence type="ECO:0000313" key="2">
    <source>
        <dbReference type="EMBL" id="MBD7962325.1"/>
    </source>
</evidence>
<evidence type="ECO:0008006" key="4">
    <source>
        <dbReference type="Google" id="ProtNLM"/>
    </source>
</evidence>
<dbReference type="Proteomes" id="UP000634919">
    <property type="component" value="Unassembled WGS sequence"/>
</dbReference>
<sequence>MTTPPPNSEGQVPTSSSKNRYATNRTVQIAVALIVVILLIAFVPW</sequence>
<protein>
    <recommendedName>
        <fullName evidence="4">Carbohydrate ABC transporter permease</fullName>
    </recommendedName>
</protein>
<keyword evidence="1" id="KW-0472">Membrane</keyword>
<dbReference type="RefSeq" id="WP_191724734.1">
    <property type="nucleotide sequence ID" value="NZ_JACSQK010000011.1"/>
</dbReference>
<evidence type="ECO:0000313" key="3">
    <source>
        <dbReference type="Proteomes" id="UP000634919"/>
    </source>
</evidence>
<organism evidence="2 3">
    <name type="scientific">Comamonas avium</name>
    <dbReference type="NCBI Taxonomy" id="2762231"/>
    <lineage>
        <taxon>Bacteria</taxon>
        <taxon>Pseudomonadati</taxon>
        <taxon>Pseudomonadota</taxon>
        <taxon>Betaproteobacteria</taxon>
        <taxon>Burkholderiales</taxon>
        <taxon>Comamonadaceae</taxon>
        <taxon>Comamonas</taxon>
    </lineage>
</organism>
<keyword evidence="1" id="KW-0812">Transmembrane</keyword>
<dbReference type="EMBL" id="JACSQK010000011">
    <property type="protein sequence ID" value="MBD7962325.1"/>
    <property type="molecule type" value="Genomic_DNA"/>
</dbReference>
<proteinExistence type="predicted"/>
<comment type="caution">
    <text evidence="2">The sequence shown here is derived from an EMBL/GenBank/DDBJ whole genome shotgun (WGS) entry which is preliminary data.</text>
</comment>
<feature type="transmembrane region" description="Helical" evidence="1">
    <location>
        <begin position="26"/>
        <end position="43"/>
    </location>
</feature>
<evidence type="ECO:0000256" key="1">
    <source>
        <dbReference type="SAM" id="Phobius"/>
    </source>
</evidence>
<reference evidence="2 3" key="1">
    <citation type="submission" date="2020-08" db="EMBL/GenBank/DDBJ databases">
        <title>A Genomic Blueprint of the Chicken Gut Microbiome.</title>
        <authorList>
            <person name="Gilroy R."/>
            <person name="Ravi A."/>
            <person name="Getino M."/>
            <person name="Pursley I."/>
            <person name="Horton D.L."/>
            <person name="Alikhan N.-F."/>
            <person name="Baker D."/>
            <person name="Gharbi K."/>
            <person name="Hall N."/>
            <person name="Watson M."/>
            <person name="Adriaenssens E.M."/>
            <person name="Foster-Nyarko E."/>
            <person name="Jarju S."/>
            <person name="Secka A."/>
            <person name="Antonio M."/>
            <person name="Oren A."/>
            <person name="Chaudhuri R."/>
            <person name="La Ragione R.M."/>
            <person name="Hildebrand F."/>
            <person name="Pallen M.J."/>
        </authorList>
    </citation>
    <scope>NUCLEOTIDE SEQUENCE [LARGE SCALE GENOMIC DNA]</scope>
    <source>
        <strain evidence="2 3">Sa2CVA6</strain>
    </source>
</reference>
<gene>
    <name evidence="2" type="ORF">H9646_17795</name>
</gene>
<accession>A0ABR8SFV6</accession>
<keyword evidence="1" id="KW-1133">Transmembrane helix</keyword>
<name>A0ABR8SFV6_9BURK</name>